<dbReference type="SUPFAM" id="SSF103481">
    <property type="entry name" value="Multidrug resistance efflux transporter EmrE"/>
    <property type="match status" value="2"/>
</dbReference>
<protein>
    <recommendedName>
        <fullName evidence="7">EamA domain-containing protein</fullName>
    </recommendedName>
</protein>
<dbReference type="AlphaFoldDB" id="A0A1G2BU51"/>
<feature type="transmembrane region" description="Helical" evidence="6">
    <location>
        <begin position="177"/>
        <end position="200"/>
    </location>
</feature>
<evidence type="ECO:0000313" key="8">
    <source>
        <dbReference type="EMBL" id="OGY92623.1"/>
    </source>
</evidence>
<sequence>MTNYHKGLLLVLGTALVSGLSIFLNTFAVAGIDPNIFTGLKNIFVGLIIAGVVVLTWQRREVRALERRDWLWLFVVGFIGGSVPFVLFFNGLVMTTGAKAGFIHKTLFIYVAFLAFFFLKERLTKAVVLGFLALTIGQILFLQVQPAELTRGDALILIATFLWAIELVIAKRLMNRILPNIIVASRMLFGGLFIGIYVLASGQWQGVLTLTQPQVGWIAVTTLLLTGYVMTFYNGLRYVPAHVASSVLALGAPITLLLQAVFQDKTISPRQIIGMALMTASALVIVRIVAAIRNRRSYVLARDHR</sequence>
<feature type="transmembrane region" description="Helical" evidence="6">
    <location>
        <begin position="101"/>
        <end position="119"/>
    </location>
</feature>
<comment type="caution">
    <text evidence="8">The sequence shown here is derived from an EMBL/GenBank/DDBJ whole genome shotgun (WGS) entry which is preliminary data.</text>
</comment>
<comment type="subcellular location">
    <subcellularLocation>
        <location evidence="1">Cell membrane</location>
        <topology evidence="1">Multi-pass membrane protein</topology>
    </subcellularLocation>
</comment>
<organism evidence="8 9">
    <name type="scientific">Candidatus Komeilibacteria bacterium RIFCSPLOWO2_01_FULL_53_11</name>
    <dbReference type="NCBI Taxonomy" id="1798552"/>
    <lineage>
        <taxon>Bacteria</taxon>
        <taxon>Candidatus Komeiliibacteriota</taxon>
    </lineage>
</organism>
<dbReference type="InterPro" id="IPR037185">
    <property type="entry name" value="EmrE-like"/>
</dbReference>
<dbReference type="PANTHER" id="PTHR32322:SF18">
    <property type="entry name" value="S-ADENOSYLMETHIONINE_S-ADENOSYLHOMOCYSTEINE TRANSPORTER"/>
    <property type="match status" value="1"/>
</dbReference>
<feature type="transmembrane region" description="Helical" evidence="6">
    <location>
        <begin position="40"/>
        <end position="58"/>
    </location>
</feature>
<feature type="domain" description="EamA" evidence="7">
    <location>
        <begin position="151"/>
        <end position="286"/>
    </location>
</feature>
<feature type="domain" description="EamA" evidence="7">
    <location>
        <begin position="6"/>
        <end position="141"/>
    </location>
</feature>
<dbReference type="Proteomes" id="UP000177349">
    <property type="component" value="Unassembled WGS sequence"/>
</dbReference>
<feature type="transmembrane region" description="Helical" evidence="6">
    <location>
        <begin position="272"/>
        <end position="292"/>
    </location>
</feature>
<keyword evidence="5 6" id="KW-0472">Membrane</keyword>
<gene>
    <name evidence="8" type="ORF">A3B31_02385</name>
</gene>
<reference evidence="8 9" key="1">
    <citation type="journal article" date="2016" name="Nat. Commun.">
        <title>Thousands of microbial genomes shed light on interconnected biogeochemical processes in an aquifer system.</title>
        <authorList>
            <person name="Anantharaman K."/>
            <person name="Brown C.T."/>
            <person name="Hug L.A."/>
            <person name="Sharon I."/>
            <person name="Castelle C.J."/>
            <person name="Probst A.J."/>
            <person name="Thomas B.C."/>
            <person name="Singh A."/>
            <person name="Wilkins M.J."/>
            <person name="Karaoz U."/>
            <person name="Brodie E.L."/>
            <person name="Williams K.H."/>
            <person name="Hubbard S.S."/>
            <person name="Banfield J.F."/>
        </authorList>
    </citation>
    <scope>NUCLEOTIDE SEQUENCE [LARGE SCALE GENOMIC DNA]</scope>
</reference>
<evidence type="ECO:0000256" key="6">
    <source>
        <dbReference type="SAM" id="Phobius"/>
    </source>
</evidence>
<evidence type="ECO:0000256" key="2">
    <source>
        <dbReference type="ARBA" id="ARBA00022475"/>
    </source>
</evidence>
<evidence type="ECO:0000256" key="3">
    <source>
        <dbReference type="ARBA" id="ARBA00022692"/>
    </source>
</evidence>
<dbReference type="PANTHER" id="PTHR32322">
    <property type="entry name" value="INNER MEMBRANE TRANSPORTER"/>
    <property type="match status" value="1"/>
</dbReference>
<evidence type="ECO:0000259" key="7">
    <source>
        <dbReference type="Pfam" id="PF00892"/>
    </source>
</evidence>
<feature type="transmembrane region" description="Helical" evidence="6">
    <location>
        <begin position="70"/>
        <end position="89"/>
    </location>
</feature>
<keyword evidence="4 6" id="KW-1133">Transmembrane helix</keyword>
<dbReference type="GO" id="GO:0005886">
    <property type="term" value="C:plasma membrane"/>
    <property type="evidence" value="ECO:0007669"/>
    <property type="project" value="UniProtKB-SubCell"/>
</dbReference>
<dbReference type="EMBL" id="MHKN01000014">
    <property type="protein sequence ID" value="OGY92623.1"/>
    <property type="molecule type" value="Genomic_DNA"/>
</dbReference>
<proteinExistence type="predicted"/>
<name>A0A1G2BU51_9BACT</name>
<keyword evidence="3 6" id="KW-0812">Transmembrane</keyword>
<dbReference type="InterPro" id="IPR000620">
    <property type="entry name" value="EamA_dom"/>
</dbReference>
<dbReference type="Pfam" id="PF00892">
    <property type="entry name" value="EamA"/>
    <property type="match status" value="2"/>
</dbReference>
<evidence type="ECO:0000256" key="4">
    <source>
        <dbReference type="ARBA" id="ARBA00022989"/>
    </source>
</evidence>
<feature type="transmembrane region" description="Helical" evidence="6">
    <location>
        <begin position="215"/>
        <end position="236"/>
    </location>
</feature>
<evidence type="ECO:0000313" key="9">
    <source>
        <dbReference type="Proteomes" id="UP000177349"/>
    </source>
</evidence>
<feature type="transmembrane region" description="Helical" evidence="6">
    <location>
        <begin position="126"/>
        <end position="142"/>
    </location>
</feature>
<evidence type="ECO:0000256" key="5">
    <source>
        <dbReference type="ARBA" id="ARBA00023136"/>
    </source>
</evidence>
<accession>A0A1G2BU51</accession>
<keyword evidence="2" id="KW-1003">Cell membrane</keyword>
<evidence type="ECO:0000256" key="1">
    <source>
        <dbReference type="ARBA" id="ARBA00004651"/>
    </source>
</evidence>
<dbReference type="InterPro" id="IPR050638">
    <property type="entry name" value="AA-Vitamin_Transporters"/>
</dbReference>
<feature type="transmembrane region" description="Helical" evidence="6">
    <location>
        <begin position="154"/>
        <end position="170"/>
    </location>
</feature>
<feature type="transmembrane region" description="Helical" evidence="6">
    <location>
        <begin position="243"/>
        <end position="260"/>
    </location>
</feature>